<evidence type="ECO:0000259" key="8">
    <source>
        <dbReference type="Pfam" id="PF02665"/>
    </source>
</evidence>
<accession>A0A429GL66</accession>
<evidence type="ECO:0000256" key="2">
    <source>
        <dbReference type="ARBA" id="ARBA00022475"/>
    </source>
</evidence>
<keyword evidence="4 7" id="KW-1133">Transmembrane helix</keyword>
<organism evidence="9 10">
    <name type="scientific">Candidatus Methanodesulfokora washburnensis</name>
    <dbReference type="NCBI Taxonomy" id="2478471"/>
    <lineage>
        <taxon>Archaea</taxon>
        <taxon>Thermoproteota</taxon>
        <taxon>Candidatus Korarchaeia</taxon>
        <taxon>Candidatus Korarchaeia incertae sedis</taxon>
        <taxon>Candidatus Methanodesulfokora</taxon>
    </lineage>
</organism>
<feature type="transmembrane region" description="Helical" evidence="7">
    <location>
        <begin position="92"/>
        <end position="115"/>
    </location>
</feature>
<dbReference type="InterPro" id="IPR036197">
    <property type="entry name" value="NarG-like_sf"/>
</dbReference>
<dbReference type="RefSeq" id="WP_125671458.1">
    <property type="nucleotide sequence ID" value="NZ_RCOS01000089.1"/>
</dbReference>
<reference evidence="9 10" key="1">
    <citation type="submission" date="2018-10" db="EMBL/GenBank/DDBJ databases">
        <title>Co-occurring genomic capacity for anaerobic methane metabolism and dissimilatory sulfite reduction discovered in the Korarchaeota.</title>
        <authorList>
            <person name="Mckay L.J."/>
            <person name="Dlakic M."/>
            <person name="Fields M.W."/>
            <person name="Delmont T.O."/>
            <person name="Eren A.M."/>
            <person name="Jay Z.J."/>
            <person name="Klingelsmith K.B."/>
            <person name="Rusch D.B."/>
            <person name="Inskeep W.P."/>
        </authorList>
    </citation>
    <scope>NUCLEOTIDE SEQUENCE [LARGE SCALE GENOMIC DNA]</scope>
    <source>
        <strain evidence="9 10">MDKW</strain>
    </source>
</reference>
<evidence type="ECO:0000256" key="7">
    <source>
        <dbReference type="SAM" id="Phobius"/>
    </source>
</evidence>
<evidence type="ECO:0000256" key="6">
    <source>
        <dbReference type="ARBA" id="ARBA00023136"/>
    </source>
</evidence>
<dbReference type="Gene3D" id="1.20.950.20">
    <property type="entry name" value="Transmembrane di-heme cytochromes, Chain C"/>
    <property type="match status" value="1"/>
</dbReference>
<name>A0A429GL66_9CREN</name>
<evidence type="ECO:0000256" key="3">
    <source>
        <dbReference type="ARBA" id="ARBA00022692"/>
    </source>
</evidence>
<evidence type="ECO:0000256" key="4">
    <source>
        <dbReference type="ARBA" id="ARBA00022989"/>
    </source>
</evidence>
<keyword evidence="6 7" id="KW-0472">Membrane</keyword>
<keyword evidence="5" id="KW-0560">Oxidoreductase</keyword>
<dbReference type="InterPro" id="IPR023234">
    <property type="entry name" value="NarG-like_domain"/>
</dbReference>
<dbReference type="Proteomes" id="UP000277582">
    <property type="component" value="Unassembled WGS sequence"/>
</dbReference>
<evidence type="ECO:0000256" key="5">
    <source>
        <dbReference type="ARBA" id="ARBA00023002"/>
    </source>
</evidence>
<evidence type="ECO:0000256" key="1">
    <source>
        <dbReference type="ARBA" id="ARBA00004651"/>
    </source>
</evidence>
<dbReference type="GO" id="GO:0005886">
    <property type="term" value="C:plasma membrane"/>
    <property type="evidence" value="ECO:0007669"/>
    <property type="project" value="UniProtKB-SubCell"/>
</dbReference>
<dbReference type="OrthoDB" id="371868at2157"/>
<comment type="subcellular location">
    <subcellularLocation>
        <location evidence="1">Cell membrane</location>
        <topology evidence="1">Multi-pass membrane protein</topology>
    </subcellularLocation>
</comment>
<dbReference type="GO" id="GO:0016491">
    <property type="term" value="F:oxidoreductase activity"/>
    <property type="evidence" value="ECO:0007669"/>
    <property type="project" value="UniProtKB-KW"/>
</dbReference>
<dbReference type="SUPFAM" id="SSF103501">
    <property type="entry name" value="Respiratory nitrate reductase 1 gamma chain"/>
    <property type="match status" value="1"/>
</dbReference>
<feature type="transmembrane region" description="Helical" evidence="7">
    <location>
        <begin position="176"/>
        <end position="199"/>
    </location>
</feature>
<proteinExistence type="predicted"/>
<feature type="transmembrane region" description="Helical" evidence="7">
    <location>
        <begin position="6"/>
        <end position="23"/>
    </location>
</feature>
<keyword evidence="2" id="KW-1003">Cell membrane</keyword>
<evidence type="ECO:0000313" key="9">
    <source>
        <dbReference type="EMBL" id="RSN74578.1"/>
    </source>
</evidence>
<gene>
    <name evidence="9" type="ORF">D6D85_07855</name>
</gene>
<dbReference type="AlphaFoldDB" id="A0A429GL66"/>
<evidence type="ECO:0000313" key="10">
    <source>
        <dbReference type="Proteomes" id="UP000277582"/>
    </source>
</evidence>
<dbReference type="Pfam" id="PF02665">
    <property type="entry name" value="Nitrate_red_gam"/>
    <property type="match status" value="1"/>
</dbReference>
<feature type="domain" description="NarG-like" evidence="8">
    <location>
        <begin position="89"/>
        <end position="258"/>
    </location>
</feature>
<keyword evidence="3 7" id="KW-0812">Transmembrane</keyword>
<dbReference type="EMBL" id="RCOS01000089">
    <property type="protein sequence ID" value="RSN74578.1"/>
    <property type="molecule type" value="Genomic_DNA"/>
</dbReference>
<keyword evidence="10" id="KW-1185">Reference proteome</keyword>
<feature type="transmembrane region" description="Helical" evidence="7">
    <location>
        <begin position="219"/>
        <end position="243"/>
    </location>
</feature>
<sequence length="305" mass="35344">MAIVMLSSYIAVVLFIIGVLFRWRKWSTMPIHLRWELYPVPHEAGRHHYGGSYMEEVDWWRKPRKTTMLGELKELFSEMLFIKRVYKYKRSLWWLTYPFHGGIYLILVWFALLLIRGIVEAYTVIDPAAQYVLSLIDEPIRVLIQATGSIGIVAATFGCIGLLIRRIVDSNLRKYSSGLDFFNLLFILTVLLTGIGVWINDVNFDNAMKYMSSMLSFNAIKAPVLSPLAQVHVVLMGLLWIYIPFSKMSHFFGKFFTYHRVLWDDEPNMRGGDIEERVRGILKLKVPWGAPHMMAGKSWEENAKG</sequence>
<comment type="caution">
    <text evidence="9">The sequence shown here is derived from an EMBL/GenBank/DDBJ whole genome shotgun (WGS) entry which is preliminary data.</text>
</comment>
<feature type="transmembrane region" description="Helical" evidence="7">
    <location>
        <begin position="142"/>
        <end position="164"/>
    </location>
</feature>
<protein>
    <submittedName>
        <fullName evidence="9">Nitrate reductase</fullName>
    </submittedName>
</protein>